<comment type="caution">
    <text evidence="10">The sequence shown here is derived from an EMBL/GenBank/DDBJ whole genome shotgun (WGS) entry which is preliminary data.</text>
</comment>
<dbReference type="GO" id="GO:0009307">
    <property type="term" value="P:DNA restriction-modification system"/>
    <property type="evidence" value="ECO:0007669"/>
    <property type="project" value="UniProtKB-KW"/>
</dbReference>
<dbReference type="InterPro" id="IPR038333">
    <property type="entry name" value="T1MK-like_N_sf"/>
</dbReference>
<evidence type="ECO:0000313" key="11">
    <source>
        <dbReference type="Proteomes" id="UP000239936"/>
    </source>
</evidence>
<keyword evidence="10" id="KW-0540">Nuclease</keyword>
<evidence type="ECO:0000256" key="6">
    <source>
        <dbReference type="ARBA" id="ARBA00022747"/>
    </source>
</evidence>
<reference evidence="10 11" key="1">
    <citation type="submission" date="2018-01" db="EMBL/GenBank/DDBJ databases">
        <title>The complete genome sequence of Chromatium okenii LaCa, a purple sulfur bacterium with a turbulent life.</title>
        <authorList>
            <person name="Luedin S.M."/>
            <person name="Liechti N."/>
            <person name="Storelli N."/>
            <person name="Danza F."/>
            <person name="Wittwer M."/>
            <person name="Pothier J.F."/>
            <person name="Tonolla M.A."/>
        </authorList>
    </citation>
    <scope>NUCLEOTIDE SEQUENCE [LARGE SCALE GENOMIC DNA]</scope>
    <source>
        <strain evidence="10 11">LaCa</strain>
    </source>
</reference>
<dbReference type="AlphaFoldDB" id="A0A2S7XQI6"/>
<evidence type="ECO:0000256" key="5">
    <source>
        <dbReference type="ARBA" id="ARBA00022691"/>
    </source>
</evidence>
<evidence type="ECO:0000259" key="8">
    <source>
        <dbReference type="Pfam" id="PF02384"/>
    </source>
</evidence>
<sequence>MTSQQRLQTGLAPGLIQFDAKQKNINYRSCNKNYRYSEPEEKVRAQVYLKLILHYGYAPERIDLEVKVPHRTPNNIADIVVFSDDGLKTPHIVVECKQPDISEAEFKQAIEQGFGNANSIKAQFLWVTSELKEDFFDVANSPSMEREANRIADIPHFGKDKANSWKFTRGGVDGIELEVVEQNTLTQIFRKAHDALWAGGKRNPAEAFDELSKLIFCKISDERELRKIGEPYQFQICAGEPKEALLARVKALYEKGRLKDAEVFKDDIRLTAAELQTVVGYLAPIHFNKTDLDSKGRALETFMGDFFRGEFGQYFTPRPIVQFIVNSLPLHHDQLVLDPACGSGGFLLHFLDAVRREADAHYSQDSQDHYKHWHNFAEHKLFGIEISEAIARTAKMNMIIHDDGHTNVVAFDGLALPPVIEAGTKHHGFQAERFDLIATNPPFGADVKNAEKAYMAEYELGCKGVDWIEAKLKNIN</sequence>
<keyword evidence="3" id="KW-0489">Methyltransferase</keyword>
<evidence type="ECO:0000256" key="7">
    <source>
        <dbReference type="ARBA" id="ARBA00047942"/>
    </source>
</evidence>
<dbReference type="InterPro" id="IPR029063">
    <property type="entry name" value="SAM-dependent_MTases_sf"/>
</dbReference>
<dbReference type="PROSITE" id="PS00092">
    <property type="entry name" value="N6_MTASE"/>
    <property type="match status" value="1"/>
</dbReference>
<dbReference type="SUPFAM" id="SSF53335">
    <property type="entry name" value="S-adenosyl-L-methionine-dependent methyltransferases"/>
    <property type="match status" value="1"/>
</dbReference>
<protein>
    <recommendedName>
        <fullName evidence="2">site-specific DNA-methyltransferase (adenine-specific)</fullName>
        <ecNumber evidence="2">2.1.1.72</ecNumber>
    </recommendedName>
</protein>
<keyword evidence="10" id="KW-0378">Hydrolase</keyword>
<evidence type="ECO:0000256" key="2">
    <source>
        <dbReference type="ARBA" id="ARBA00011900"/>
    </source>
</evidence>
<feature type="domain" description="DNA methylase adenine-specific" evidence="8">
    <location>
        <begin position="293"/>
        <end position="452"/>
    </location>
</feature>
<evidence type="ECO:0000256" key="4">
    <source>
        <dbReference type="ARBA" id="ARBA00022679"/>
    </source>
</evidence>
<dbReference type="Proteomes" id="UP000239936">
    <property type="component" value="Unassembled WGS sequence"/>
</dbReference>
<dbReference type="EMBL" id="PPGH01000037">
    <property type="protein sequence ID" value="PQJ95803.1"/>
    <property type="molecule type" value="Genomic_DNA"/>
</dbReference>
<dbReference type="Pfam" id="PF02384">
    <property type="entry name" value="N6_Mtase"/>
    <property type="match status" value="1"/>
</dbReference>
<dbReference type="EC" id="2.1.1.72" evidence="2"/>
<dbReference type="RefSeq" id="WP_105074571.1">
    <property type="nucleotide sequence ID" value="NZ_JAFLKP010000449.1"/>
</dbReference>
<name>A0A2S7XQI6_9GAMM</name>
<evidence type="ECO:0000259" key="9">
    <source>
        <dbReference type="Pfam" id="PF13588"/>
    </source>
</evidence>
<dbReference type="GO" id="GO:0032259">
    <property type="term" value="P:methylation"/>
    <property type="evidence" value="ECO:0007669"/>
    <property type="project" value="UniProtKB-KW"/>
</dbReference>
<proteinExistence type="inferred from homology"/>
<dbReference type="PANTHER" id="PTHR42998">
    <property type="entry name" value="TYPE I RESTRICTION ENZYME HINDVIIP M PROTEIN-RELATED"/>
    <property type="match status" value="1"/>
</dbReference>
<comment type="catalytic activity">
    <reaction evidence="7">
        <text>a 2'-deoxyadenosine in DNA + S-adenosyl-L-methionine = an N(6)-methyl-2'-deoxyadenosine in DNA + S-adenosyl-L-homocysteine + H(+)</text>
        <dbReference type="Rhea" id="RHEA:15197"/>
        <dbReference type="Rhea" id="RHEA-COMP:12418"/>
        <dbReference type="Rhea" id="RHEA-COMP:12419"/>
        <dbReference type="ChEBI" id="CHEBI:15378"/>
        <dbReference type="ChEBI" id="CHEBI:57856"/>
        <dbReference type="ChEBI" id="CHEBI:59789"/>
        <dbReference type="ChEBI" id="CHEBI:90615"/>
        <dbReference type="ChEBI" id="CHEBI:90616"/>
        <dbReference type="EC" id="2.1.1.72"/>
    </reaction>
</comment>
<dbReference type="InterPro" id="IPR052916">
    <property type="entry name" value="Type-I_RE_MTase_Subunit"/>
</dbReference>
<dbReference type="GO" id="GO:0004519">
    <property type="term" value="F:endonuclease activity"/>
    <property type="evidence" value="ECO:0007669"/>
    <property type="project" value="UniProtKB-KW"/>
</dbReference>
<dbReference type="InterPro" id="IPR002052">
    <property type="entry name" value="DNA_methylase_N6_adenine_CS"/>
</dbReference>
<dbReference type="PANTHER" id="PTHR42998:SF1">
    <property type="entry name" value="TYPE I RESTRICTION ENZYME HINDI METHYLASE SUBUNIT"/>
    <property type="match status" value="1"/>
</dbReference>
<dbReference type="GO" id="GO:0008170">
    <property type="term" value="F:N-methyltransferase activity"/>
    <property type="evidence" value="ECO:0007669"/>
    <property type="project" value="InterPro"/>
</dbReference>
<dbReference type="GO" id="GO:0003677">
    <property type="term" value="F:DNA binding"/>
    <property type="evidence" value="ECO:0007669"/>
    <property type="project" value="InterPro"/>
</dbReference>
<organism evidence="10 11">
    <name type="scientific">Chromatium okenii</name>
    <dbReference type="NCBI Taxonomy" id="61644"/>
    <lineage>
        <taxon>Bacteria</taxon>
        <taxon>Pseudomonadati</taxon>
        <taxon>Pseudomonadota</taxon>
        <taxon>Gammaproteobacteria</taxon>
        <taxon>Chromatiales</taxon>
        <taxon>Chromatiaceae</taxon>
        <taxon>Chromatium</taxon>
    </lineage>
</organism>
<dbReference type="InterPro" id="IPR029464">
    <property type="entry name" value="HSDR_N"/>
</dbReference>
<keyword evidence="10" id="KW-0255">Endonuclease</keyword>
<comment type="similarity">
    <text evidence="1">Belongs to the N(4)/N(6)-methyltransferase family.</text>
</comment>
<dbReference type="Gene3D" id="3.40.50.150">
    <property type="entry name" value="Vaccinia Virus protein VP39"/>
    <property type="match status" value="1"/>
</dbReference>
<keyword evidence="11" id="KW-1185">Reference proteome</keyword>
<keyword evidence="6" id="KW-0680">Restriction system</keyword>
<dbReference type="Gene3D" id="1.20.1260.30">
    <property type="match status" value="1"/>
</dbReference>
<accession>A0A2S7XQI6</accession>
<feature type="domain" description="Type I restriction enzyme R protein N-terminal" evidence="9">
    <location>
        <begin position="39"/>
        <end position="155"/>
    </location>
</feature>
<keyword evidence="4" id="KW-0808">Transferase</keyword>
<dbReference type="PRINTS" id="PR00507">
    <property type="entry name" value="N12N6MTFRASE"/>
</dbReference>
<keyword evidence="5" id="KW-0949">S-adenosyl-L-methionine</keyword>
<dbReference type="OrthoDB" id="9784823at2"/>
<evidence type="ECO:0000313" key="10">
    <source>
        <dbReference type="EMBL" id="PQJ95803.1"/>
    </source>
</evidence>
<evidence type="ECO:0000256" key="3">
    <source>
        <dbReference type="ARBA" id="ARBA00022603"/>
    </source>
</evidence>
<dbReference type="CDD" id="cd02440">
    <property type="entry name" value="AdoMet_MTases"/>
    <property type="match status" value="1"/>
</dbReference>
<dbReference type="GO" id="GO:0009007">
    <property type="term" value="F:site-specific DNA-methyltransferase (adenine-specific) activity"/>
    <property type="evidence" value="ECO:0007669"/>
    <property type="project" value="UniProtKB-EC"/>
</dbReference>
<gene>
    <name evidence="10" type="ORF">CXB77_15570</name>
</gene>
<dbReference type="Pfam" id="PF13588">
    <property type="entry name" value="HSDR_N_2"/>
    <property type="match status" value="1"/>
</dbReference>
<evidence type="ECO:0000256" key="1">
    <source>
        <dbReference type="ARBA" id="ARBA00006594"/>
    </source>
</evidence>
<dbReference type="InterPro" id="IPR003356">
    <property type="entry name" value="DNA_methylase_A-5"/>
</dbReference>